<dbReference type="OrthoDB" id="66017at2157"/>
<dbReference type="Proteomes" id="UP000010866">
    <property type="component" value="Chromosome"/>
</dbReference>
<name>L0KZG5_METHD</name>
<proteinExistence type="predicted"/>
<keyword evidence="4" id="KW-1185">Reference proteome</keyword>
<accession>L0KZG5</accession>
<sequence length="322" mass="37384">MTANTRTYHFQALNDIWTGSVQLDMENNKLKIVPNRFVQTGLLGSIRWWFEVVVRGLGGEACDPSNSECKDSKHCVVCELFGCTGWARKFRFQVFDDNNSVKVSQIKKNIKFELQFTSLRPISYEEWALLDLTLHIVAEFGAVGGKTAFKPSTENGHENKLHHRDFGKIKLEITESQTKPVSKIEFEHYVRDSRWLKIENNDFTWASFNNFWVVNNRYLARQNQFKSTFNSVIGRPPQKKKASQNDSFLAGRRPDSYRKIDGESKKVFSFKNPPTTFGFIDGESITFDKMKYLLKTAWYDMKDDEFRTGDKILDDFTRGEQS</sequence>
<dbReference type="NCBIfam" id="TIGR01894">
    <property type="entry name" value="cas_TM1795_cmr1"/>
    <property type="match status" value="1"/>
</dbReference>
<dbReference type="STRING" id="867904.Metho_1145"/>
<evidence type="ECO:0000256" key="1">
    <source>
        <dbReference type="ARBA" id="ARBA00023118"/>
    </source>
</evidence>
<feature type="domain" description="CRISPR type III-associated protein" evidence="2">
    <location>
        <begin position="40"/>
        <end position="148"/>
    </location>
</feature>
<dbReference type="InterPro" id="IPR007522">
    <property type="entry name" value="CRISPR-assoc_prot_TM1795"/>
</dbReference>
<evidence type="ECO:0000313" key="4">
    <source>
        <dbReference type="Proteomes" id="UP000010866"/>
    </source>
</evidence>
<dbReference type="RefSeq" id="WP_015324545.1">
    <property type="nucleotide sequence ID" value="NC_019977.1"/>
</dbReference>
<evidence type="ECO:0000313" key="3">
    <source>
        <dbReference type="EMBL" id="AGB49379.1"/>
    </source>
</evidence>
<keyword evidence="1" id="KW-0051">Antiviral defense</keyword>
<dbReference type="EMBL" id="CP003362">
    <property type="protein sequence ID" value="AGB49379.1"/>
    <property type="molecule type" value="Genomic_DNA"/>
</dbReference>
<dbReference type="Pfam" id="PF03787">
    <property type="entry name" value="RAMPs"/>
    <property type="match status" value="1"/>
</dbReference>
<dbReference type="KEGG" id="mhz:Metho_1145"/>
<evidence type="ECO:0000259" key="2">
    <source>
        <dbReference type="Pfam" id="PF03787"/>
    </source>
</evidence>
<dbReference type="GO" id="GO:0051607">
    <property type="term" value="P:defense response to virus"/>
    <property type="evidence" value="ECO:0007669"/>
    <property type="project" value="UniProtKB-KW"/>
</dbReference>
<organism evidence="3 4">
    <name type="scientific">Methanomethylovorans hollandica (strain DSM 15978 / NBRC 107637 / DMS1)</name>
    <dbReference type="NCBI Taxonomy" id="867904"/>
    <lineage>
        <taxon>Archaea</taxon>
        <taxon>Methanobacteriati</taxon>
        <taxon>Methanobacteriota</taxon>
        <taxon>Stenosarchaea group</taxon>
        <taxon>Methanomicrobia</taxon>
        <taxon>Methanosarcinales</taxon>
        <taxon>Methanosarcinaceae</taxon>
        <taxon>Methanomethylovorans</taxon>
    </lineage>
</organism>
<dbReference type="InterPro" id="IPR005537">
    <property type="entry name" value="RAMP_III_fam"/>
</dbReference>
<protein>
    <submittedName>
        <fullName evidence="3">CRISPR type III-B/RAMP module RAMP protein Cmr1</fullName>
    </submittedName>
</protein>
<gene>
    <name evidence="3" type="ordered locus">Metho_1145</name>
</gene>
<dbReference type="AlphaFoldDB" id="L0KZG5"/>
<dbReference type="HOGENOM" id="CLU_828643_0_0_2"/>
<reference evidence="3" key="1">
    <citation type="submission" date="2012-02" db="EMBL/GenBank/DDBJ databases">
        <title>Complete sequence of chromosome of Methanomethylovorans hollandica DSM 15978.</title>
        <authorList>
            <consortium name="US DOE Joint Genome Institute (JGI-PGF)"/>
            <person name="Lucas S."/>
            <person name="Copeland A."/>
            <person name="Lapidus A."/>
            <person name="Glavina del Rio T."/>
            <person name="Dalin E."/>
            <person name="Tice H."/>
            <person name="Bruce D."/>
            <person name="Goodwin L."/>
            <person name="Pitluck S."/>
            <person name="Peters L."/>
            <person name="Mikhailova N."/>
            <person name="Held B."/>
            <person name="Kyrpides N."/>
            <person name="Mavromatis K."/>
            <person name="Ivanova N."/>
            <person name="Brettin T."/>
            <person name="Detter J.C."/>
            <person name="Han C."/>
            <person name="Larimer F."/>
            <person name="Land M."/>
            <person name="Hauser L."/>
            <person name="Markowitz V."/>
            <person name="Cheng J.-F."/>
            <person name="Hugenholtz P."/>
            <person name="Woyke T."/>
            <person name="Wu D."/>
            <person name="Spring S."/>
            <person name="Schroeder M."/>
            <person name="Brambilla E."/>
            <person name="Klenk H.-P."/>
            <person name="Eisen J.A."/>
        </authorList>
    </citation>
    <scope>NUCLEOTIDE SEQUENCE</scope>
    <source>
        <strain evidence="3">DSM 15978</strain>
    </source>
</reference>
<dbReference type="GeneID" id="14406954"/>